<dbReference type="SUPFAM" id="SSF56112">
    <property type="entry name" value="Protein kinase-like (PK-like)"/>
    <property type="match status" value="1"/>
</dbReference>
<dbReference type="OrthoDB" id="3268478at2759"/>
<dbReference type="GO" id="GO:0007166">
    <property type="term" value="P:cell surface receptor signaling pathway"/>
    <property type="evidence" value="ECO:0007669"/>
    <property type="project" value="InterPro"/>
</dbReference>
<dbReference type="InterPro" id="IPR036537">
    <property type="entry name" value="Adaptor_Cbl_N_dom_sf"/>
</dbReference>
<gene>
    <name evidence="1" type="ORF">PNOK_0842600</name>
</gene>
<reference evidence="1 2" key="1">
    <citation type="journal article" date="2017" name="Mol. Ecol.">
        <title>Comparative and population genomic landscape of Phellinus noxius: A hypervariable fungus causing root rot in trees.</title>
        <authorList>
            <person name="Chung C.L."/>
            <person name="Lee T.J."/>
            <person name="Akiba M."/>
            <person name="Lee H.H."/>
            <person name="Kuo T.H."/>
            <person name="Liu D."/>
            <person name="Ke H.M."/>
            <person name="Yokoi T."/>
            <person name="Roa M.B."/>
            <person name="Lu M.J."/>
            <person name="Chang Y.Y."/>
            <person name="Ann P.J."/>
            <person name="Tsai J.N."/>
            <person name="Chen C.Y."/>
            <person name="Tzean S.S."/>
            <person name="Ota Y."/>
            <person name="Hattori T."/>
            <person name="Sahashi N."/>
            <person name="Liou R.F."/>
            <person name="Kikuchi T."/>
            <person name="Tsai I.J."/>
        </authorList>
    </citation>
    <scope>NUCLEOTIDE SEQUENCE [LARGE SCALE GENOMIC DNA]</scope>
    <source>
        <strain evidence="1 2">FFPRI411160</strain>
    </source>
</reference>
<dbReference type="InterPro" id="IPR011009">
    <property type="entry name" value="Kinase-like_dom_sf"/>
</dbReference>
<evidence type="ECO:0000313" key="2">
    <source>
        <dbReference type="Proteomes" id="UP000217199"/>
    </source>
</evidence>
<name>A0A286U7L0_9AGAM</name>
<keyword evidence="2" id="KW-1185">Reference proteome</keyword>
<dbReference type="InParanoid" id="A0A286U7L0"/>
<dbReference type="CDD" id="cd21037">
    <property type="entry name" value="MLKL_NTD"/>
    <property type="match status" value="1"/>
</dbReference>
<dbReference type="AlphaFoldDB" id="A0A286U7L0"/>
<dbReference type="Gene3D" id="1.20.930.20">
    <property type="entry name" value="Adaptor protein Cbl, N-terminal domain"/>
    <property type="match status" value="1"/>
</dbReference>
<dbReference type="Proteomes" id="UP000217199">
    <property type="component" value="Unassembled WGS sequence"/>
</dbReference>
<accession>A0A286U7L0</accession>
<comment type="caution">
    <text evidence="1">The sequence shown here is derived from an EMBL/GenBank/DDBJ whole genome shotgun (WGS) entry which is preliminary data.</text>
</comment>
<evidence type="ECO:0008006" key="3">
    <source>
        <dbReference type="Google" id="ProtNLM"/>
    </source>
</evidence>
<protein>
    <recommendedName>
        <fullName evidence="3">Protein kinase domain-containing protein</fullName>
    </recommendedName>
</protein>
<dbReference type="Gene3D" id="1.10.510.10">
    <property type="entry name" value="Transferase(Phosphotransferase) domain 1"/>
    <property type="match status" value="1"/>
</dbReference>
<organism evidence="1 2">
    <name type="scientific">Pyrrhoderma noxium</name>
    <dbReference type="NCBI Taxonomy" id="2282107"/>
    <lineage>
        <taxon>Eukaryota</taxon>
        <taxon>Fungi</taxon>
        <taxon>Dikarya</taxon>
        <taxon>Basidiomycota</taxon>
        <taxon>Agaricomycotina</taxon>
        <taxon>Agaricomycetes</taxon>
        <taxon>Hymenochaetales</taxon>
        <taxon>Hymenochaetaceae</taxon>
        <taxon>Pyrrhoderma</taxon>
    </lineage>
</organism>
<dbReference type="InterPro" id="IPR059179">
    <property type="entry name" value="MLKL-like_MCAfunc"/>
</dbReference>
<evidence type="ECO:0000313" key="1">
    <source>
        <dbReference type="EMBL" id="PAV15568.1"/>
    </source>
</evidence>
<sequence>MPLRVIKTRLSKDVVTVSAGIAALISDVSGVSQFPPARAAALIVLVILETLQEIENNRDACFRLAKRSAKILLDIKSRMEGRWDTAPRALIRNIMEYESVLVSIRDFMLSLTRIKWIGRLLQKGSIEESIKNFNELLSDAENSFQTASLIEIHYTVGLIRNKDEGKSVAFIENIAEDSTIPALENGPISSSSIDFLTPYSSSPHVVGPSEKESRHDLPNPEIEPTFDALIAEEAAELNKLGFKRYHQSDVQLLSEIRSLRGNTFWEQTHIGDAEGRKTLVKYYNPEARGKEKWLHDVKMLKSLYHPNLPQLFGFSYETSQTPFLLLSHVKLHDPGNHITRELKNEGMTTCTLTLLQMYRDISSAVTYVQRQLGYDETGAQVFIDDASYAYDIISKKVIVGLPPPQKENCYRGYGYSLLDSLSAKLLKILPKESDIQPVGGSITSDDVELQRKISHVKALAFNFLPKPENKPVASKLLDEVLEDSEDMLDILPGFLRLRAINAGIHSHSWTSAVHTCKYDFEVGDLGYILRDNDQDQNLISDDSRFHKFVKIWNIFDTEYLGNGVVKRMNIVKEVTGNQSQWSNNTRRNYDIWPFLLSEDVEGWPVSLAPYSRVEIYVRHSSQIASVSEAWRFLMNTAKEIANSAGVSPHEIILITKTISGQVYKLDDRSPRAPALPHSFSRPTSPGYFPQHFHQPNFAPPRLIYLFTSHKSNFNVYWADSPTAAPTSVPPHSVSNVITLSKAWGKPEAFIGYIQLSNEDFKP</sequence>
<dbReference type="EMBL" id="NBII01000009">
    <property type="protein sequence ID" value="PAV15568.1"/>
    <property type="molecule type" value="Genomic_DNA"/>
</dbReference>
<dbReference type="STRING" id="2282107.A0A286U7L0"/>
<proteinExistence type="predicted"/>